<dbReference type="Pfam" id="PF13649">
    <property type="entry name" value="Methyltransf_25"/>
    <property type="match status" value="1"/>
</dbReference>
<organism evidence="2 3">
    <name type="scientific">Anoxynatronum buryatiense</name>
    <dbReference type="NCBI Taxonomy" id="489973"/>
    <lineage>
        <taxon>Bacteria</taxon>
        <taxon>Bacillati</taxon>
        <taxon>Bacillota</taxon>
        <taxon>Clostridia</taxon>
        <taxon>Eubacteriales</taxon>
        <taxon>Clostridiaceae</taxon>
        <taxon>Anoxynatronum</taxon>
    </lineage>
</organism>
<dbReference type="GO" id="GO:0032259">
    <property type="term" value="P:methylation"/>
    <property type="evidence" value="ECO:0007669"/>
    <property type="project" value="UniProtKB-KW"/>
</dbReference>
<evidence type="ECO:0000259" key="1">
    <source>
        <dbReference type="Pfam" id="PF13649"/>
    </source>
</evidence>
<dbReference type="SUPFAM" id="SSF53335">
    <property type="entry name" value="S-adenosyl-L-methionine-dependent methyltransferases"/>
    <property type="match status" value="1"/>
</dbReference>
<reference evidence="2" key="1">
    <citation type="submission" date="2017-05" db="EMBL/GenBank/DDBJ databases">
        <authorList>
            <person name="Varghese N."/>
            <person name="Submissions S."/>
        </authorList>
    </citation>
    <scope>NUCLEOTIDE SEQUENCE</scope>
    <source>
        <strain evidence="2">Su22</strain>
    </source>
</reference>
<dbReference type="Proteomes" id="UP001158066">
    <property type="component" value="Unassembled WGS sequence"/>
</dbReference>
<dbReference type="CDD" id="cd02440">
    <property type="entry name" value="AdoMet_MTases"/>
    <property type="match status" value="1"/>
</dbReference>
<dbReference type="GO" id="GO:0008168">
    <property type="term" value="F:methyltransferase activity"/>
    <property type="evidence" value="ECO:0007669"/>
    <property type="project" value="UniProtKB-KW"/>
</dbReference>
<comment type="caution">
    <text evidence="2">The sequence shown here is derived from an EMBL/GenBank/DDBJ whole genome shotgun (WGS) entry which is preliminary data.</text>
</comment>
<dbReference type="Gene3D" id="3.40.50.150">
    <property type="entry name" value="Vaccinia Virus protein VP39"/>
    <property type="match status" value="1"/>
</dbReference>
<dbReference type="EMBL" id="FXUF01000010">
    <property type="protein sequence ID" value="SMP62776.1"/>
    <property type="molecule type" value="Genomic_DNA"/>
</dbReference>
<evidence type="ECO:0000313" key="3">
    <source>
        <dbReference type="Proteomes" id="UP001158066"/>
    </source>
</evidence>
<keyword evidence="2" id="KW-0489">Methyltransferase</keyword>
<proteinExistence type="predicted"/>
<accession>A0AA45WX47</accession>
<keyword evidence="3" id="KW-1185">Reference proteome</keyword>
<dbReference type="RefSeq" id="WP_283409871.1">
    <property type="nucleotide sequence ID" value="NZ_FXUF01000010.1"/>
</dbReference>
<dbReference type="InterPro" id="IPR041698">
    <property type="entry name" value="Methyltransf_25"/>
</dbReference>
<keyword evidence="2" id="KW-0808">Transferase</keyword>
<gene>
    <name evidence="2" type="ORF">SAMN06296020_11085</name>
</gene>
<dbReference type="InterPro" id="IPR050723">
    <property type="entry name" value="CFA/CMAS"/>
</dbReference>
<dbReference type="AlphaFoldDB" id="A0AA45WX47"/>
<feature type="domain" description="Methyltransferase" evidence="1">
    <location>
        <begin position="62"/>
        <end position="140"/>
    </location>
</feature>
<evidence type="ECO:0000313" key="2">
    <source>
        <dbReference type="EMBL" id="SMP62776.1"/>
    </source>
</evidence>
<sequence length="277" mass="31788">MTTKDYERLLTKPTREADDQEAFWDKRAKIFHRNTKAKKSEHVVKMMEALMYRKVLKQKGEVLDIGCGTGRYAMAFAEQGQQVYASDISSEMLRYTAESCQAAGLVNVQCVKQDWSATAISELGWKNKFQLVFASMSPAIQSLKEIEKMSEASSGYCLVGRMIESKNDVETEVMQQLKLSRPYDPHNDRQIPYAMLNILWLLGYDPEIFYTEESQQVKRSVVDTIEGYAHRLKDADKATLEAIESFVSQRQVDGEIQSRSCSKMCWILWNTQQSNRA</sequence>
<protein>
    <submittedName>
        <fullName evidence="2">Methyltransferase domain-containing protein</fullName>
    </submittedName>
</protein>
<dbReference type="PANTHER" id="PTHR43667:SF2">
    <property type="entry name" value="FATTY ACID C-METHYL TRANSFERASE"/>
    <property type="match status" value="1"/>
</dbReference>
<dbReference type="InterPro" id="IPR029063">
    <property type="entry name" value="SAM-dependent_MTases_sf"/>
</dbReference>
<dbReference type="PANTHER" id="PTHR43667">
    <property type="entry name" value="CYCLOPROPANE-FATTY-ACYL-PHOSPHOLIPID SYNTHASE"/>
    <property type="match status" value="1"/>
</dbReference>
<name>A0AA45WX47_9CLOT</name>